<feature type="domain" description="Myb-like" evidence="11">
    <location>
        <begin position="81"/>
        <end position="124"/>
    </location>
</feature>
<dbReference type="InterPro" id="IPR016827">
    <property type="entry name" value="Ada2/TADA2"/>
</dbReference>
<dbReference type="SUPFAM" id="SSF57850">
    <property type="entry name" value="RING/U-box"/>
    <property type="match status" value="1"/>
</dbReference>
<reference evidence="16 17" key="1">
    <citation type="journal article" date="2010" name="Nat. Biotechnol.">
        <title>Genome sequence of the model mushroom Schizophyllum commune.</title>
        <authorList>
            <person name="Ohm R.A."/>
            <person name="de Jong J.F."/>
            <person name="Lugones L.G."/>
            <person name="Aerts A."/>
            <person name="Kothe E."/>
            <person name="Stajich J.E."/>
            <person name="de Vries R.P."/>
            <person name="Record E."/>
            <person name="Levasseur A."/>
            <person name="Baker S.E."/>
            <person name="Bartholomew K.A."/>
            <person name="Coutinho P.M."/>
            <person name="Erdmann S."/>
            <person name="Fowler T.J."/>
            <person name="Gathman A.C."/>
            <person name="Lombard V."/>
            <person name="Henrissat B."/>
            <person name="Knabe N."/>
            <person name="Kuees U."/>
            <person name="Lilly W.W."/>
            <person name="Lindquist E."/>
            <person name="Lucas S."/>
            <person name="Magnuson J.K."/>
            <person name="Piumi F."/>
            <person name="Raudaskoski M."/>
            <person name="Salamov A."/>
            <person name="Schmutz J."/>
            <person name="Schwarze F.W.M.R."/>
            <person name="vanKuyk P.A."/>
            <person name="Horton J.S."/>
            <person name="Grigoriev I.V."/>
            <person name="Woesten H.A.B."/>
        </authorList>
    </citation>
    <scope>NUCLEOTIDE SEQUENCE [LARGE SCALE GENOMIC DNA]</scope>
    <source>
        <strain evidence="17">H4-8 / FGSC 9210</strain>
    </source>
</reference>
<dbReference type="Proteomes" id="UP000007431">
    <property type="component" value="Unassembled WGS sequence"/>
</dbReference>
<dbReference type="InterPro" id="IPR009057">
    <property type="entry name" value="Homeodomain-like_sf"/>
</dbReference>
<dbReference type="FunFam" id="1.10.10.10:FF:000087">
    <property type="entry name" value="Transcriptional adapter 2"/>
    <property type="match status" value="1"/>
</dbReference>
<dbReference type="InterPro" id="IPR036388">
    <property type="entry name" value="WH-like_DNA-bd_sf"/>
</dbReference>
<dbReference type="SMART" id="SM00717">
    <property type="entry name" value="SANT"/>
    <property type="match status" value="1"/>
</dbReference>
<keyword evidence="2" id="KW-0479">Metal-binding</keyword>
<dbReference type="GO" id="GO:0005634">
    <property type="term" value="C:nucleus"/>
    <property type="evidence" value="ECO:0007669"/>
    <property type="project" value="UniProtKB-SubCell"/>
</dbReference>
<proteinExistence type="predicted"/>
<evidence type="ECO:0000313" key="16">
    <source>
        <dbReference type="EMBL" id="EFI94732.1"/>
    </source>
</evidence>
<feature type="domain" description="ZZ-type" evidence="12">
    <location>
        <begin position="13"/>
        <end position="74"/>
    </location>
</feature>
<evidence type="ECO:0000313" key="17">
    <source>
        <dbReference type="Proteomes" id="UP000007431"/>
    </source>
</evidence>
<evidence type="ECO:0000259" key="13">
    <source>
        <dbReference type="PROSITE" id="PS50934"/>
    </source>
</evidence>
<keyword evidence="7 8" id="KW-0539">Nucleus</keyword>
<dbReference type="GO" id="GO:0008270">
    <property type="term" value="F:zinc ion binding"/>
    <property type="evidence" value="ECO:0007669"/>
    <property type="project" value="UniProtKB-KW"/>
</dbReference>
<comment type="subcellular location">
    <subcellularLocation>
        <location evidence="1 8">Nucleus</location>
    </subcellularLocation>
</comment>
<feature type="compositionally biased region" description="Low complexity" evidence="10">
    <location>
        <begin position="539"/>
        <end position="563"/>
    </location>
</feature>
<dbReference type="PANTHER" id="PTHR12374:SF20">
    <property type="entry name" value="TRANSCRIPTIONAL ADAPTER 2-ALPHA"/>
    <property type="match status" value="1"/>
</dbReference>
<dbReference type="PANTHER" id="PTHR12374">
    <property type="entry name" value="TRANSCRIPTIONAL ADAPTOR 2 ADA2 -RELATED"/>
    <property type="match status" value="1"/>
</dbReference>
<dbReference type="STRING" id="578458.D8QBC4"/>
<name>D8QBC4_SCHCM</name>
<dbReference type="RefSeq" id="XP_003029635.1">
    <property type="nucleotide sequence ID" value="XM_003029589.1"/>
</dbReference>
<dbReference type="InterPro" id="IPR007526">
    <property type="entry name" value="SWIRM"/>
</dbReference>
<dbReference type="GeneID" id="9593982"/>
<evidence type="ECO:0000256" key="3">
    <source>
        <dbReference type="ARBA" id="ARBA00022771"/>
    </source>
</evidence>
<dbReference type="Gene3D" id="1.10.10.60">
    <property type="entry name" value="Homeodomain-like"/>
    <property type="match status" value="1"/>
</dbReference>
<evidence type="ECO:0000256" key="2">
    <source>
        <dbReference type="ARBA" id="ARBA00022723"/>
    </source>
</evidence>
<keyword evidence="6 8" id="KW-0804">Transcription</keyword>
<dbReference type="Gene3D" id="1.10.10.10">
    <property type="entry name" value="Winged helix-like DNA-binding domain superfamily/Winged helix DNA-binding domain"/>
    <property type="match status" value="1"/>
</dbReference>
<dbReference type="PIRSF" id="PIRSF025024">
    <property type="entry name" value="Transcriptional_adaptor_2"/>
    <property type="match status" value="1"/>
</dbReference>
<organism evidence="17">
    <name type="scientific">Schizophyllum commune (strain H4-8 / FGSC 9210)</name>
    <name type="common">Split gill fungus</name>
    <dbReference type="NCBI Taxonomy" id="578458"/>
    <lineage>
        <taxon>Eukaryota</taxon>
        <taxon>Fungi</taxon>
        <taxon>Dikarya</taxon>
        <taxon>Basidiomycota</taxon>
        <taxon>Agaricomycotina</taxon>
        <taxon>Agaricomycetes</taxon>
        <taxon>Agaricomycetidae</taxon>
        <taxon>Agaricales</taxon>
        <taxon>Schizophyllaceae</taxon>
        <taxon>Schizophyllum</taxon>
    </lineage>
</organism>
<keyword evidence="4" id="KW-0862">Zinc</keyword>
<dbReference type="PROSITE" id="PS51294">
    <property type="entry name" value="HTH_MYB"/>
    <property type="match status" value="1"/>
</dbReference>
<feature type="compositionally biased region" description="Acidic residues" evidence="10">
    <location>
        <begin position="280"/>
        <end position="290"/>
    </location>
</feature>
<evidence type="ECO:0000259" key="12">
    <source>
        <dbReference type="PROSITE" id="PS50135"/>
    </source>
</evidence>
<evidence type="ECO:0000256" key="8">
    <source>
        <dbReference type="PIRNR" id="PIRNR025024"/>
    </source>
</evidence>
<dbReference type="GO" id="GO:0070461">
    <property type="term" value="C:SAGA-type complex"/>
    <property type="evidence" value="ECO:0007669"/>
    <property type="project" value="TreeGrafter"/>
</dbReference>
<evidence type="ECO:0000259" key="11">
    <source>
        <dbReference type="PROSITE" id="PS50090"/>
    </source>
</evidence>
<dbReference type="GO" id="GO:0006357">
    <property type="term" value="P:regulation of transcription by RNA polymerase II"/>
    <property type="evidence" value="ECO:0007669"/>
    <property type="project" value="InterPro"/>
</dbReference>
<dbReference type="OrthoDB" id="270417at2759"/>
<evidence type="ECO:0000256" key="1">
    <source>
        <dbReference type="ARBA" id="ARBA00004123"/>
    </source>
</evidence>
<keyword evidence="3 9" id="KW-0863">Zinc-finger</keyword>
<dbReference type="VEuPathDB" id="FungiDB:SCHCODRAFT_02511517"/>
<evidence type="ECO:0000256" key="10">
    <source>
        <dbReference type="SAM" id="MobiDB-lite"/>
    </source>
</evidence>
<dbReference type="InParanoid" id="D8QBC4"/>
<dbReference type="GO" id="GO:0003713">
    <property type="term" value="F:transcription coactivator activity"/>
    <property type="evidence" value="ECO:0007669"/>
    <property type="project" value="InterPro"/>
</dbReference>
<dbReference type="FunFam" id="1.10.10.60:FF:000115">
    <property type="entry name" value="Transcriptional adapter 2"/>
    <property type="match status" value="1"/>
</dbReference>
<protein>
    <recommendedName>
        <fullName evidence="8">Transcriptional adapter 2</fullName>
    </recommendedName>
</protein>
<keyword evidence="5 8" id="KW-0805">Transcription regulation</keyword>
<feature type="compositionally biased region" description="Pro residues" evidence="10">
    <location>
        <begin position="564"/>
        <end position="581"/>
    </location>
</feature>
<feature type="domain" description="HTH myb-type" evidence="15">
    <location>
        <begin position="81"/>
        <end position="128"/>
    </location>
</feature>
<dbReference type="SUPFAM" id="SSF46689">
    <property type="entry name" value="Homeodomain-like"/>
    <property type="match status" value="2"/>
</dbReference>
<dbReference type="PROSITE" id="PS50135">
    <property type="entry name" value="ZF_ZZ_2"/>
    <property type="match status" value="1"/>
</dbReference>
<dbReference type="InterPro" id="IPR041983">
    <property type="entry name" value="ADA2-like_ZZ"/>
</dbReference>
<dbReference type="PROSITE" id="PS50090">
    <property type="entry name" value="MYB_LIKE"/>
    <property type="match status" value="1"/>
</dbReference>
<dbReference type="HOGENOM" id="CLU_018273_3_0_1"/>
<dbReference type="GO" id="GO:0006338">
    <property type="term" value="P:chromatin remodeling"/>
    <property type="evidence" value="ECO:0007669"/>
    <property type="project" value="TreeGrafter"/>
</dbReference>
<dbReference type="CDD" id="cd00167">
    <property type="entry name" value="SANT"/>
    <property type="match status" value="1"/>
</dbReference>
<evidence type="ECO:0000256" key="6">
    <source>
        <dbReference type="ARBA" id="ARBA00023163"/>
    </source>
</evidence>
<dbReference type="InterPro" id="IPR055141">
    <property type="entry name" value="TADA2A_B-like_dom"/>
</dbReference>
<dbReference type="PROSITE" id="PS51293">
    <property type="entry name" value="SANT"/>
    <property type="match status" value="1"/>
</dbReference>
<dbReference type="KEGG" id="scm:SCHCO_02511517"/>
<evidence type="ECO:0000256" key="5">
    <source>
        <dbReference type="ARBA" id="ARBA00023015"/>
    </source>
</evidence>
<feature type="region of interest" description="Disordered" evidence="10">
    <location>
        <begin position="230"/>
        <end position="299"/>
    </location>
</feature>
<dbReference type="eggNOG" id="KOG0457">
    <property type="taxonomic scope" value="Eukaryota"/>
</dbReference>
<accession>D8QBC4</accession>
<dbReference type="Pfam" id="PF25299">
    <property type="entry name" value="ZZ_ADA2"/>
    <property type="match status" value="1"/>
</dbReference>
<dbReference type="Pfam" id="PF22941">
    <property type="entry name" value="TADA2A-like_3rd"/>
    <property type="match status" value="1"/>
</dbReference>
<dbReference type="FunCoup" id="D8QBC4">
    <property type="interactions" value="248"/>
</dbReference>
<dbReference type="OMA" id="YNGNHRP"/>
<sequence length="581" mass="64764">MLTFPWLAVNEPGDQIHCDACGCDLTHSIRFKCAAPECKTEEGVDICPPCFCAGKEFAGHKRTHPYRVIEFSSNPIFTEDWGADEEMLLLKGIASFGFGNWKRIAEHVGTRTKEEVEEHYHKVYIESKDWPLPRMDATFDIPPAEFQDRKRRRIAKMSATVPPPPPTAPTSAPNVHDIHGFLPGRLEFDNELENEAEDLVKDLEFGVVLKYGGEDIPEDPNDVDVKARARWEEEKRRPPAPPVGVKGTKAPRGMPGKKAPAARVMGKDAPNGHARVKQEDGDEDGEEAGDEVTYPPPLETEDSLNLKLTMLEMYAQKVQKRMEAKAVMFDRGLLDYKKMQANDKKRQREEREILHRLRPFSKLQTAEDFEVFSADILYEALLRKRIQDLQNYRRLGLQTTADIERYDIDLAKRAASAKAATAHSYYARPRATPADSDNAAKRPGPLNLANSPALHLLTPAEQTLCSQLRILPRPYLVVKETLVREYARRGGKLRRREARDLVKIDVNKTSRVWDFLVQAGYLNITSDNLQGQKETGVNGSSSQPPGTGATTPALGGQPSGSAPTPTPPKPPLSAPPSSTPA</sequence>
<dbReference type="Pfam" id="PF04433">
    <property type="entry name" value="SWIRM"/>
    <property type="match status" value="1"/>
</dbReference>
<dbReference type="InterPro" id="IPR017930">
    <property type="entry name" value="Myb_dom"/>
</dbReference>
<evidence type="ECO:0000256" key="9">
    <source>
        <dbReference type="PROSITE-ProRule" id="PRU00228"/>
    </source>
</evidence>
<dbReference type="EMBL" id="GL377309">
    <property type="protein sequence ID" value="EFI94732.1"/>
    <property type="molecule type" value="Genomic_DNA"/>
</dbReference>
<dbReference type="InterPro" id="IPR000433">
    <property type="entry name" value="Znf_ZZ"/>
</dbReference>
<dbReference type="GO" id="GO:0003682">
    <property type="term" value="F:chromatin binding"/>
    <property type="evidence" value="ECO:0007669"/>
    <property type="project" value="TreeGrafter"/>
</dbReference>
<dbReference type="InterPro" id="IPR001005">
    <property type="entry name" value="SANT/Myb"/>
</dbReference>
<dbReference type="Pfam" id="PF00249">
    <property type="entry name" value="Myb_DNA-binding"/>
    <property type="match status" value="1"/>
</dbReference>
<feature type="domain" description="SANT" evidence="14">
    <location>
        <begin position="76"/>
        <end position="128"/>
    </location>
</feature>
<feature type="region of interest" description="Disordered" evidence="10">
    <location>
        <begin position="532"/>
        <end position="581"/>
    </location>
</feature>
<dbReference type="CDD" id="cd02335">
    <property type="entry name" value="ZZ_ADA2"/>
    <property type="match status" value="1"/>
</dbReference>
<gene>
    <name evidence="16" type="ORF">SCHCODRAFT_69372</name>
</gene>
<dbReference type="InterPro" id="IPR017884">
    <property type="entry name" value="SANT_dom"/>
</dbReference>
<dbReference type="PROSITE" id="PS50934">
    <property type="entry name" value="SWIRM"/>
    <property type="match status" value="1"/>
</dbReference>
<evidence type="ECO:0000259" key="15">
    <source>
        <dbReference type="PROSITE" id="PS51294"/>
    </source>
</evidence>
<evidence type="ECO:0000259" key="14">
    <source>
        <dbReference type="PROSITE" id="PS51293"/>
    </source>
</evidence>
<feature type="domain" description="SWIRM" evidence="13">
    <location>
        <begin position="437"/>
        <end position="533"/>
    </location>
</feature>
<dbReference type="AlphaFoldDB" id="D8QBC4"/>
<evidence type="ECO:0000256" key="7">
    <source>
        <dbReference type="ARBA" id="ARBA00023242"/>
    </source>
</evidence>
<evidence type="ECO:0000256" key="4">
    <source>
        <dbReference type="ARBA" id="ARBA00022833"/>
    </source>
</evidence>
<keyword evidence="17" id="KW-1185">Reference proteome</keyword>